<feature type="region of interest" description="Disordered" evidence="6">
    <location>
        <begin position="658"/>
        <end position="703"/>
    </location>
</feature>
<gene>
    <name evidence="8" type="ORF">EV702DRAFT_1118697</name>
</gene>
<dbReference type="GO" id="GO:0000781">
    <property type="term" value="C:chromosome, telomeric region"/>
    <property type="evidence" value="ECO:0007669"/>
    <property type="project" value="UniProtKB-SubCell"/>
</dbReference>
<feature type="compositionally biased region" description="Low complexity" evidence="6">
    <location>
        <begin position="584"/>
        <end position="610"/>
    </location>
</feature>
<evidence type="ECO:0000256" key="1">
    <source>
        <dbReference type="ARBA" id="ARBA00004123"/>
    </source>
</evidence>
<evidence type="ECO:0000256" key="5">
    <source>
        <dbReference type="ARBA" id="ARBA00023242"/>
    </source>
</evidence>
<sequence>MSESIPIQWISQYIIKVAETCGKSFTDVPIEAISPSKKKRVQILEFLTYNPNAEIWGRVSDKEYSIPVCFTKDAVLQYMKDLQGRRLTEAKHAIFFIGQFRPIFVRIPVGNNRSNLSEEPHIALEAGVVKFVGSGLNVFGSPQDVEMNSQVKAWVRGLRRGGDGGDILKRNKQNAADSQLQEVYPVINHVQAPPVLQAPEPELNSPHIAPEGPVRRTDLMREYRKLWVYVEKDIWTGTMKPCVDGKVQTLAGEQPQIGQPPVEECVPPDTMIVVARSQPCTPPRTRTPERDINEQTTPGISEWLPSAPGSPAGVLPSPAHDGDDKLPNDRANTEASVEENGSLHEPSTPPTTSPLRPPTPAQRIRRPILPPSPSDSSPILAPPSSFPMPIRRNIKRRVPHPGVPPLPADHSGPTQILVPNSDTSGTQSQSQSQPQSEPLSQLLSQSQSHRPPFPSQLTQEFKPGPTSTPAAVKQGISGTGCGASLPGDQLQSHWGGGRASSPGVINWDVHERLGHGDHQPSDANPDAHQVLQQSAAEDLDMMDVDTVDGVKIPAVVHATPSQGPDDPLDEHNPIRDISPQPSNSSMHSLFSGSPSLSLSQSEVIPSVIPRIPSPLPGEPTSRAPSHDAEAWKAPSFMNSWKGKGKAIEVFDKTSETYKRRLASPTSSSPLTSHKRRKIVADETLEPGPARPVNKDERARSTVPNGKRNHAVTLDIMESHKESPSIKQLSSRRISKDLSQALDASLSQNIDKKRRIRLMGYEVDFENIPAKAESSSPLMSMGRLRTNLLRTGRIRTLGDEVTRDGSIYIRSD</sequence>
<dbReference type="InterPro" id="IPR019437">
    <property type="entry name" value="TPP1/Est3"/>
</dbReference>
<evidence type="ECO:0000256" key="6">
    <source>
        <dbReference type="SAM" id="MobiDB-lite"/>
    </source>
</evidence>
<name>A0A9P7D0W6_9AGAM</name>
<accession>A0A9P7D0W6</accession>
<feature type="domain" description="Shelterin complex subunit TPP1/Est3" evidence="7">
    <location>
        <begin position="30"/>
        <end position="142"/>
    </location>
</feature>
<evidence type="ECO:0000256" key="4">
    <source>
        <dbReference type="ARBA" id="ARBA00022895"/>
    </source>
</evidence>
<feature type="region of interest" description="Disordered" evidence="6">
    <location>
        <begin position="558"/>
        <end position="629"/>
    </location>
</feature>
<feature type="compositionally biased region" description="Low complexity" evidence="6">
    <location>
        <begin position="662"/>
        <end position="671"/>
    </location>
</feature>
<keyword evidence="5" id="KW-0539">Nucleus</keyword>
<feature type="compositionally biased region" description="Polar residues" evidence="6">
    <location>
        <begin position="412"/>
        <end position="426"/>
    </location>
</feature>
<evidence type="ECO:0000313" key="9">
    <source>
        <dbReference type="Proteomes" id="UP000714275"/>
    </source>
</evidence>
<feature type="compositionally biased region" description="Pro residues" evidence="6">
    <location>
        <begin position="347"/>
        <end position="360"/>
    </location>
</feature>
<feature type="region of interest" description="Disordered" evidence="6">
    <location>
        <begin position="275"/>
        <end position="526"/>
    </location>
</feature>
<dbReference type="GO" id="GO:0042162">
    <property type="term" value="F:telomeric DNA binding"/>
    <property type="evidence" value="ECO:0007669"/>
    <property type="project" value="InterPro"/>
</dbReference>
<proteinExistence type="predicted"/>
<feature type="compositionally biased region" description="Polar residues" evidence="6">
    <location>
        <begin position="455"/>
        <end position="469"/>
    </location>
</feature>
<dbReference type="GO" id="GO:0005697">
    <property type="term" value="C:telomerase holoenzyme complex"/>
    <property type="evidence" value="ECO:0007669"/>
    <property type="project" value="InterPro"/>
</dbReference>
<feature type="compositionally biased region" description="Basic and acidic residues" evidence="6">
    <location>
        <begin position="320"/>
        <end position="332"/>
    </location>
</feature>
<keyword evidence="4" id="KW-0779">Telomere</keyword>
<dbReference type="Proteomes" id="UP000714275">
    <property type="component" value="Unassembled WGS sequence"/>
</dbReference>
<dbReference type="GO" id="GO:0007004">
    <property type="term" value="P:telomere maintenance via telomerase"/>
    <property type="evidence" value="ECO:0007669"/>
    <property type="project" value="InterPro"/>
</dbReference>
<keyword evidence="9" id="KW-1185">Reference proteome</keyword>
<dbReference type="AlphaFoldDB" id="A0A9P7D0W6"/>
<comment type="caution">
    <text evidence="8">The sequence shown here is derived from an EMBL/GenBank/DDBJ whole genome shotgun (WGS) entry which is preliminary data.</text>
</comment>
<feature type="compositionally biased region" description="Basic and acidic residues" evidence="6">
    <location>
        <begin position="508"/>
        <end position="520"/>
    </location>
</feature>
<feature type="compositionally biased region" description="Low complexity" evidence="6">
    <location>
        <begin position="427"/>
        <end position="448"/>
    </location>
</feature>
<reference evidence="8" key="1">
    <citation type="journal article" date="2020" name="New Phytol.">
        <title>Comparative genomics reveals dynamic genome evolution in host specialist ectomycorrhizal fungi.</title>
        <authorList>
            <person name="Lofgren L.A."/>
            <person name="Nguyen N.H."/>
            <person name="Vilgalys R."/>
            <person name="Ruytinx J."/>
            <person name="Liao H.L."/>
            <person name="Branco S."/>
            <person name="Kuo A."/>
            <person name="LaButti K."/>
            <person name="Lipzen A."/>
            <person name="Andreopoulos W."/>
            <person name="Pangilinan J."/>
            <person name="Riley R."/>
            <person name="Hundley H."/>
            <person name="Na H."/>
            <person name="Barry K."/>
            <person name="Grigoriev I.V."/>
            <person name="Stajich J.E."/>
            <person name="Kennedy P.G."/>
        </authorList>
    </citation>
    <scope>NUCLEOTIDE SEQUENCE</scope>
    <source>
        <strain evidence="8">DOB743</strain>
    </source>
</reference>
<dbReference type="OrthoDB" id="3144405at2759"/>
<evidence type="ECO:0000256" key="2">
    <source>
        <dbReference type="ARBA" id="ARBA00004574"/>
    </source>
</evidence>
<keyword evidence="3" id="KW-0158">Chromosome</keyword>
<dbReference type="Pfam" id="PF10341">
    <property type="entry name" value="TPP1"/>
    <property type="match status" value="1"/>
</dbReference>
<protein>
    <recommendedName>
        <fullName evidence="7">Shelterin complex subunit TPP1/Est3 domain-containing protein</fullName>
    </recommendedName>
</protein>
<dbReference type="EMBL" id="JABBWD010000034">
    <property type="protein sequence ID" value="KAG1775424.1"/>
    <property type="molecule type" value="Genomic_DNA"/>
</dbReference>
<comment type="subcellular location">
    <subcellularLocation>
        <location evidence="2">Chromosome</location>
        <location evidence="2">Telomere</location>
    </subcellularLocation>
    <subcellularLocation>
        <location evidence="1">Nucleus</location>
    </subcellularLocation>
</comment>
<evidence type="ECO:0000259" key="7">
    <source>
        <dbReference type="Pfam" id="PF10341"/>
    </source>
</evidence>
<evidence type="ECO:0000256" key="3">
    <source>
        <dbReference type="ARBA" id="ARBA00022454"/>
    </source>
</evidence>
<evidence type="ECO:0000313" key="8">
    <source>
        <dbReference type="EMBL" id="KAG1775424.1"/>
    </source>
</evidence>
<organism evidence="8 9">
    <name type="scientific">Suillus placidus</name>
    <dbReference type="NCBI Taxonomy" id="48579"/>
    <lineage>
        <taxon>Eukaryota</taxon>
        <taxon>Fungi</taxon>
        <taxon>Dikarya</taxon>
        <taxon>Basidiomycota</taxon>
        <taxon>Agaricomycotina</taxon>
        <taxon>Agaricomycetes</taxon>
        <taxon>Agaricomycetidae</taxon>
        <taxon>Boletales</taxon>
        <taxon>Suillineae</taxon>
        <taxon>Suillaceae</taxon>
        <taxon>Suillus</taxon>
    </lineage>
</organism>